<reference evidence="2 3" key="1">
    <citation type="submission" date="2017-03" db="EMBL/GenBank/DDBJ databases">
        <title>Lifting the veil on microbial sulfur biogeochemistry in mining wastewaters.</title>
        <authorList>
            <person name="Kantor R.S."/>
            <person name="Colenbrander Nelson T."/>
            <person name="Marshall S."/>
            <person name="Bennett D."/>
            <person name="Apte S."/>
            <person name="Camacho D."/>
            <person name="Thomas B.C."/>
            <person name="Warren L.A."/>
            <person name="Banfield J.F."/>
        </authorList>
    </citation>
    <scope>NUCLEOTIDE SEQUENCE [LARGE SCALE GENOMIC DNA]</scope>
    <source>
        <strain evidence="2">32-67-7</strain>
    </source>
</reference>
<protein>
    <recommendedName>
        <fullName evidence="1">OB domain-containing protein</fullName>
    </recommendedName>
</protein>
<dbReference type="CDD" id="cd04485">
    <property type="entry name" value="DnaE_OBF"/>
    <property type="match status" value="1"/>
</dbReference>
<comment type="caution">
    <text evidence="2">The sequence shown here is derived from an EMBL/GenBank/DDBJ whole genome shotgun (WGS) entry which is preliminary data.</text>
</comment>
<dbReference type="GO" id="GO:0003676">
    <property type="term" value="F:nucleic acid binding"/>
    <property type="evidence" value="ECO:0007669"/>
    <property type="project" value="InterPro"/>
</dbReference>
<gene>
    <name evidence="2" type="ORF">B7Z12_15555</name>
</gene>
<feature type="non-terminal residue" evidence="2">
    <location>
        <position position="1"/>
    </location>
</feature>
<dbReference type="Pfam" id="PF01336">
    <property type="entry name" value="tRNA_anti-codon"/>
    <property type="match status" value="1"/>
</dbReference>
<accession>A0A258CZA6</accession>
<sequence>PGSAKGVMFITIEDESGVANLVIWPTLYEKQRRVILGASLLGVDGRIQREGDVVHLVAYKLHDLADVLHTLQTQSGDQGDMDWTRRSRNFC</sequence>
<dbReference type="EMBL" id="NCDQ01000291">
    <property type="protein sequence ID" value="OYX00704.1"/>
    <property type="molecule type" value="Genomic_DNA"/>
</dbReference>
<organism evidence="2 3">
    <name type="scientific">Caulobacter vibrioides</name>
    <name type="common">Caulobacter crescentus</name>
    <dbReference type="NCBI Taxonomy" id="155892"/>
    <lineage>
        <taxon>Bacteria</taxon>
        <taxon>Pseudomonadati</taxon>
        <taxon>Pseudomonadota</taxon>
        <taxon>Alphaproteobacteria</taxon>
        <taxon>Caulobacterales</taxon>
        <taxon>Caulobacteraceae</taxon>
        <taxon>Caulobacter</taxon>
    </lineage>
</organism>
<feature type="domain" description="OB" evidence="1">
    <location>
        <begin position="3"/>
        <end position="63"/>
    </location>
</feature>
<name>A0A258CZA6_CAUVI</name>
<evidence type="ECO:0000313" key="2">
    <source>
        <dbReference type="EMBL" id="OYX00704.1"/>
    </source>
</evidence>
<proteinExistence type="predicted"/>
<evidence type="ECO:0000313" key="3">
    <source>
        <dbReference type="Proteomes" id="UP000215616"/>
    </source>
</evidence>
<evidence type="ECO:0000259" key="1">
    <source>
        <dbReference type="Pfam" id="PF01336"/>
    </source>
</evidence>
<dbReference type="InterPro" id="IPR004365">
    <property type="entry name" value="NA-bd_OB_tRNA"/>
</dbReference>
<dbReference type="AlphaFoldDB" id="A0A258CZA6"/>
<dbReference type="Proteomes" id="UP000215616">
    <property type="component" value="Unassembled WGS sequence"/>
</dbReference>